<comment type="caution">
    <text evidence="1">The sequence shown here is derived from an EMBL/GenBank/DDBJ whole genome shotgun (WGS) entry which is preliminary data.</text>
</comment>
<evidence type="ECO:0008006" key="3">
    <source>
        <dbReference type="Google" id="ProtNLM"/>
    </source>
</evidence>
<evidence type="ECO:0000313" key="1">
    <source>
        <dbReference type="EMBL" id="GIG74892.1"/>
    </source>
</evidence>
<dbReference type="EMBL" id="BONU01000023">
    <property type="protein sequence ID" value="GIG74892.1"/>
    <property type="molecule type" value="Genomic_DNA"/>
</dbReference>
<dbReference type="Proteomes" id="UP000653674">
    <property type="component" value="Unassembled WGS sequence"/>
</dbReference>
<organism evidence="1 2">
    <name type="scientific">Planosporangium flavigriseum</name>
    <dbReference type="NCBI Taxonomy" id="373681"/>
    <lineage>
        <taxon>Bacteria</taxon>
        <taxon>Bacillati</taxon>
        <taxon>Actinomycetota</taxon>
        <taxon>Actinomycetes</taxon>
        <taxon>Micromonosporales</taxon>
        <taxon>Micromonosporaceae</taxon>
        <taxon>Planosporangium</taxon>
    </lineage>
</organism>
<gene>
    <name evidence="1" type="ORF">Pfl04_32960</name>
</gene>
<dbReference type="AlphaFoldDB" id="A0A8J3LLJ2"/>
<name>A0A8J3LLJ2_9ACTN</name>
<proteinExistence type="predicted"/>
<accession>A0A8J3LLJ2</accession>
<keyword evidence="2" id="KW-1185">Reference proteome</keyword>
<evidence type="ECO:0000313" key="2">
    <source>
        <dbReference type="Proteomes" id="UP000653674"/>
    </source>
</evidence>
<reference evidence="1" key="1">
    <citation type="submission" date="2021-01" db="EMBL/GenBank/DDBJ databases">
        <title>Whole genome shotgun sequence of Planosporangium flavigriseum NBRC 105377.</title>
        <authorList>
            <person name="Komaki H."/>
            <person name="Tamura T."/>
        </authorList>
    </citation>
    <scope>NUCLEOTIDE SEQUENCE</scope>
    <source>
        <strain evidence="1">NBRC 105377</strain>
    </source>
</reference>
<sequence length="173" mass="18952">MAQAEAAVRVVERAKHEKDPEVAEGMVEAAAMISPAIARSPRQEARRYEDELQIALERTGAIVKREVVWDPTRRPLDFVAETASGRKALVEAIARRYGTLSMKDVRDAMGQVDAVTGGIGDAGLLIVTSAPLSGEVQEFNAEPRHARRPVEVISWNDERDDGILGRALVRVAR</sequence>
<protein>
    <recommendedName>
        <fullName evidence="3">Restriction endonuclease</fullName>
    </recommendedName>
</protein>